<name>A0A7J7YWV1_PIPKU</name>
<accession>A0A7J7YWV1</accession>
<comment type="caution">
    <text evidence="2">The sequence shown here is derived from an EMBL/GenBank/DDBJ whole genome shotgun (WGS) entry which is preliminary data.</text>
</comment>
<feature type="compositionally biased region" description="Gly residues" evidence="1">
    <location>
        <begin position="125"/>
        <end position="134"/>
    </location>
</feature>
<protein>
    <submittedName>
        <fullName evidence="2">Uncharacterized protein</fullName>
    </submittedName>
</protein>
<evidence type="ECO:0000313" key="3">
    <source>
        <dbReference type="Proteomes" id="UP000558488"/>
    </source>
</evidence>
<proteinExistence type="predicted"/>
<dbReference type="Proteomes" id="UP000558488">
    <property type="component" value="Unassembled WGS sequence"/>
</dbReference>
<keyword evidence="3" id="KW-1185">Reference proteome</keyword>
<reference evidence="2 3" key="1">
    <citation type="journal article" date="2020" name="Nature">
        <title>Six reference-quality genomes reveal evolution of bat adaptations.</title>
        <authorList>
            <person name="Jebb D."/>
            <person name="Huang Z."/>
            <person name="Pippel M."/>
            <person name="Hughes G.M."/>
            <person name="Lavrichenko K."/>
            <person name="Devanna P."/>
            <person name="Winkler S."/>
            <person name="Jermiin L.S."/>
            <person name="Skirmuntt E.C."/>
            <person name="Katzourakis A."/>
            <person name="Burkitt-Gray L."/>
            <person name="Ray D.A."/>
            <person name="Sullivan K.A.M."/>
            <person name="Roscito J.G."/>
            <person name="Kirilenko B.M."/>
            <person name="Davalos L.M."/>
            <person name="Corthals A.P."/>
            <person name="Power M.L."/>
            <person name="Jones G."/>
            <person name="Ransome R.D."/>
            <person name="Dechmann D.K.N."/>
            <person name="Locatelli A.G."/>
            <person name="Puechmaille S.J."/>
            <person name="Fedrigo O."/>
            <person name="Jarvis E.D."/>
            <person name="Hiller M."/>
            <person name="Vernes S.C."/>
            <person name="Myers E.W."/>
            <person name="Teeling E.C."/>
        </authorList>
    </citation>
    <scope>NUCLEOTIDE SEQUENCE [LARGE SCALE GENOMIC DNA]</scope>
    <source>
        <strain evidence="2">MPipKuh1</strain>
        <tissue evidence="2">Flight muscle</tissue>
    </source>
</reference>
<evidence type="ECO:0000313" key="2">
    <source>
        <dbReference type="EMBL" id="KAF6366503.1"/>
    </source>
</evidence>
<feature type="compositionally biased region" description="Basic and acidic residues" evidence="1">
    <location>
        <begin position="32"/>
        <end position="46"/>
    </location>
</feature>
<feature type="compositionally biased region" description="Pro residues" evidence="1">
    <location>
        <begin position="55"/>
        <end position="65"/>
    </location>
</feature>
<dbReference type="AlphaFoldDB" id="A0A7J7YWV1"/>
<evidence type="ECO:0000256" key="1">
    <source>
        <dbReference type="SAM" id="MobiDB-lite"/>
    </source>
</evidence>
<organism evidence="2 3">
    <name type="scientific">Pipistrellus kuhlii</name>
    <name type="common">Kuhl's pipistrelle</name>
    <dbReference type="NCBI Taxonomy" id="59472"/>
    <lineage>
        <taxon>Eukaryota</taxon>
        <taxon>Metazoa</taxon>
        <taxon>Chordata</taxon>
        <taxon>Craniata</taxon>
        <taxon>Vertebrata</taxon>
        <taxon>Euteleostomi</taxon>
        <taxon>Mammalia</taxon>
        <taxon>Eutheria</taxon>
        <taxon>Laurasiatheria</taxon>
        <taxon>Chiroptera</taxon>
        <taxon>Yangochiroptera</taxon>
        <taxon>Vespertilionidae</taxon>
        <taxon>Pipistrellus</taxon>
    </lineage>
</organism>
<sequence length="134" mass="14269">MGVPWHRERRGLRPQDPWGAYTLLLQRGPRAREDLEGRCPANKEELGSAASRGSLPPPSALPPCPGNKEPFRTQGSPCPPSCLMPAHQTWGSQLSGPRDISEGANPGSLPYPLRRALGSSPSLGRQGGGTASRI</sequence>
<gene>
    <name evidence="2" type="ORF">mPipKuh1_009908</name>
</gene>
<dbReference type="EMBL" id="JACAGB010000004">
    <property type="protein sequence ID" value="KAF6366503.1"/>
    <property type="molecule type" value="Genomic_DNA"/>
</dbReference>
<feature type="region of interest" description="Disordered" evidence="1">
    <location>
        <begin position="32"/>
        <end position="134"/>
    </location>
</feature>